<evidence type="ECO:0000256" key="1">
    <source>
        <dbReference type="SAM" id="MobiDB-lite"/>
    </source>
</evidence>
<dbReference type="AlphaFoldDB" id="A0AAD6IUB1"/>
<protein>
    <submittedName>
        <fullName evidence="2">Uncharacterized protein</fullName>
    </submittedName>
</protein>
<reference evidence="2" key="1">
    <citation type="submission" date="2023-01" db="EMBL/GenBank/DDBJ databases">
        <title>The chitinases involved in constricting ring structure development in the nematode-trapping fungus Drechslerella dactyloides.</title>
        <authorList>
            <person name="Wang R."/>
            <person name="Zhang L."/>
            <person name="Tang P."/>
            <person name="Li S."/>
            <person name="Liang L."/>
        </authorList>
    </citation>
    <scope>NUCLEOTIDE SEQUENCE</scope>
    <source>
        <strain evidence="2">YMF1.00031</strain>
    </source>
</reference>
<feature type="region of interest" description="Disordered" evidence="1">
    <location>
        <begin position="1"/>
        <end position="95"/>
    </location>
</feature>
<evidence type="ECO:0000313" key="3">
    <source>
        <dbReference type="Proteomes" id="UP001221413"/>
    </source>
</evidence>
<feature type="compositionally biased region" description="Acidic residues" evidence="1">
    <location>
        <begin position="25"/>
        <end position="39"/>
    </location>
</feature>
<dbReference type="EMBL" id="JAQGDS010000009">
    <property type="protein sequence ID" value="KAJ6258169.1"/>
    <property type="molecule type" value="Genomic_DNA"/>
</dbReference>
<comment type="caution">
    <text evidence="2">The sequence shown here is derived from an EMBL/GenBank/DDBJ whole genome shotgun (WGS) entry which is preliminary data.</text>
</comment>
<proteinExistence type="predicted"/>
<accession>A0AAD6IUB1</accession>
<feature type="compositionally biased region" description="Low complexity" evidence="1">
    <location>
        <begin position="68"/>
        <end position="93"/>
    </location>
</feature>
<sequence length="139" mass="15031">MSIEATSAPTNPKNDSPPKRRAPDSEDLQQDESASEQEESSLQQDESSLHNESPPKRLKMSGAAIGETSASGGTNTNTTGGTNTTSTNSGTTSDIPDWFATYVKMRAEANEHARRTLEELIKHHKAFNDREGGHKGFEA</sequence>
<keyword evidence="3" id="KW-1185">Reference proteome</keyword>
<gene>
    <name evidence="2" type="ORF">Dda_7086</name>
</gene>
<feature type="compositionally biased region" description="Polar residues" evidence="1">
    <location>
        <begin position="1"/>
        <end position="14"/>
    </location>
</feature>
<evidence type="ECO:0000313" key="2">
    <source>
        <dbReference type="EMBL" id="KAJ6258169.1"/>
    </source>
</evidence>
<name>A0AAD6IUB1_DREDA</name>
<dbReference type="Proteomes" id="UP001221413">
    <property type="component" value="Unassembled WGS sequence"/>
</dbReference>
<organism evidence="2 3">
    <name type="scientific">Drechslerella dactyloides</name>
    <name type="common">Nematode-trapping fungus</name>
    <name type="synonym">Arthrobotrys dactyloides</name>
    <dbReference type="NCBI Taxonomy" id="74499"/>
    <lineage>
        <taxon>Eukaryota</taxon>
        <taxon>Fungi</taxon>
        <taxon>Dikarya</taxon>
        <taxon>Ascomycota</taxon>
        <taxon>Pezizomycotina</taxon>
        <taxon>Orbiliomycetes</taxon>
        <taxon>Orbiliales</taxon>
        <taxon>Orbiliaceae</taxon>
        <taxon>Drechslerella</taxon>
    </lineage>
</organism>